<name>A0AAE0VX31_9BIVA</name>
<dbReference type="Gene3D" id="3.40.50.150">
    <property type="entry name" value="Vaccinia Virus protein VP39"/>
    <property type="match status" value="1"/>
</dbReference>
<dbReference type="InterPro" id="IPR029063">
    <property type="entry name" value="SAM-dependent_MTases_sf"/>
</dbReference>
<reference evidence="3" key="1">
    <citation type="journal article" date="2021" name="Genome Biol. Evol.">
        <title>A High-Quality Reference Genome for a Parasitic Bivalve with Doubly Uniparental Inheritance (Bivalvia: Unionida).</title>
        <authorList>
            <person name="Smith C.H."/>
        </authorList>
    </citation>
    <scope>NUCLEOTIDE SEQUENCE</scope>
    <source>
        <strain evidence="3">CHS0354</strain>
    </source>
</reference>
<reference evidence="3" key="2">
    <citation type="journal article" date="2021" name="Genome Biol. Evol.">
        <title>Developing a high-quality reference genome for a parasitic bivalve with doubly uniparental inheritance (Bivalvia: Unionida).</title>
        <authorList>
            <person name="Smith C.H."/>
        </authorList>
    </citation>
    <scope>NUCLEOTIDE SEQUENCE</scope>
    <source>
        <strain evidence="3">CHS0354</strain>
        <tissue evidence="3">Mantle</tissue>
    </source>
</reference>
<proteinExistence type="predicted"/>
<evidence type="ECO:0000313" key="3">
    <source>
        <dbReference type="EMBL" id="KAK3593788.1"/>
    </source>
</evidence>
<organism evidence="3 4">
    <name type="scientific">Potamilus streckersoni</name>
    <dbReference type="NCBI Taxonomy" id="2493646"/>
    <lineage>
        <taxon>Eukaryota</taxon>
        <taxon>Metazoa</taxon>
        <taxon>Spiralia</taxon>
        <taxon>Lophotrochozoa</taxon>
        <taxon>Mollusca</taxon>
        <taxon>Bivalvia</taxon>
        <taxon>Autobranchia</taxon>
        <taxon>Heteroconchia</taxon>
        <taxon>Palaeoheterodonta</taxon>
        <taxon>Unionida</taxon>
        <taxon>Unionoidea</taxon>
        <taxon>Unionidae</taxon>
        <taxon>Ambleminae</taxon>
        <taxon>Lampsilini</taxon>
        <taxon>Potamilus</taxon>
    </lineage>
</organism>
<comment type="caution">
    <text evidence="3">The sequence shown here is derived from an EMBL/GenBank/DDBJ whole genome shotgun (WGS) entry which is preliminary data.</text>
</comment>
<reference evidence="3" key="3">
    <citation type="submission" date="2023-05" db="EMBL/GenBank/DDBJ databases">
        <authorList>
            <person name="Smith C.H."/>
        </authorList>
    </citation>
    <scope>NUCLEOTIDE SEQUENCE</scope>
    <source>
        <strain evidence="3">CHS0354</strain>
        <tissue evidence="3">Mantle</tissue>
    </source>
</reference>
<dbReference type="EMBL" id="JAEAOA010000884">
    <property type="protein sequence ID" value="KAK3593788.1"/>
    <property type="molecule type" value="Genomic_DNA"/>
</dbReference>
<keyword evidence="4" id="KW-1185">Reference proteome</keyword>
<accession>A0AAE0VX31</accession>
<evidence type="ECO:0000313" key="4">
    <source>
        <dbReference type="Proteomes" id="UP001195483"/>
    </source>
</evidence>
<keyword evidence="2" id="KW-0812">Transmembrane</keyword>
<keyword evidence="2" id="KW-0472">Membrane</keyword>
<dbReference type="SUPFAM" id="SSF53335">
    <property type="entry name" value="S-adenosyl-L-methionine-dependent methyltransferases"/>
    <property type="match status" value="1"/>
</dbReference>
<evidence type="ECO:0000256" key="1">
    <source>
        <dbReference type="SAM" id="Coils"/>
    </source>
</evidence>
<feature type="coiled-coil region" evidence="1">
    <location>
        <begin position="54"/>
        <end position="92"/>
    </location>
</feature>
<sequence>MPSVTLRSCVVIGFLASLVIIVSLRFFAPNSRLENVWPSNQRMTESMESRENYVNNIARNLLQERNRLSSLLNEKMQQIGRLECEKARVKSAQTSESGGWCLETSMEDSGEHRTDRPLANELSEYFKGKKVASFGDGPGRYQQIISDSGKVILCDAYDGAPYAEKASNGRVKYMDLTVPQYGIPLYDWIFSLEVAEHIPHKFESIFLDNIVRHAREGVILSWAVPGQFGYSHINTQPLSYVIDVFDKLGFRHDQEDSIKVQNMCTIDYLKRNVNVYRRKNVSEIIHMEIYMS</sequence>
<evidence type="ECO:0000256" key="2">
    <source>
        <dbReference type="SAM" id="Phobius"/>
    </source>
</evidence>
<gene>
    <name evidence="3" type="ORF">CHS0354_014330</name>
</gene>
<keyword evidence="1" id="KW-0175">Coiled coil</keyword>
<protein>
    <submittedName>
        <fullName evidence="3">Uncharacterized protein</fullName>
    </submittedName>
</protein>
<dbReference type="Proteomes" id="UP001195483">
    <property type="component" value="Unassembled WGS sequence"/>
</dbReference>
<keyword evidence="2" id="KW-1133">Transmembrane helix</keyword>
<dbReference type="AlphaFoldDB" id="A0AAE0VX31"/>
<feature type="transmembrane region" description="Helical" evidence="2">
    <location>
        <begin position="9"/>
        <end position="28"/>
    </location>
</feature>